<name>K1RF79_MAGGI</name>
<protein>
    <recommendedName>
        <fullName evidence="2">KY-like immunoglobulin-like domain-containing protein</fullName>
    </recommendedName>
</protein>
<sequence length="278" mass="31573">MQNGINEFDHETSGTFNTGNETRSTMKPSNVTGNKSRHTDNTDNANGNSESPLDLKKYVFMHRADSRIVFDVHFPTPGTYVLDIEGKTFSTKGGHSSMSVICQFKFFCNRSIQEEDYVPLPIVPDIGFGPTPYCLRYGVRPVSHGYGHIVILPGEPVKIRFEYDGNYEFKTETISVLRVSQKLGVAMQRRNIRVLETAIHNAKNLPDMKQIKEDIRRAENLMNRLKNQHPISKLEHSTLSEIRRYTNPSQAVKDVLSATYILLGHDIEYAKVCICLTF</sequence>
<dbReference type="Pfam" id="PF23265">
    <property type="entry name" value="Ig-like_KY"/>
    <property type="match status" value="1"/>
</dbReference>
<feature type="region of interest" description="Disordered" evidence="1">
    <location>
        <begin position="1"/>
        <end position="50"/>
    </location>
</feature>
<feature type="domain" description="KY-like immunoglobulin-like" evidence="2">
    <location>
        <begin position="48"/>
        <end position="114"/>
    </location>
</feature>
<dbReference type="PANTHER" id="PTHR47020">
    <property type="entry name" value="HILLARIN"/>
    <property type="match status" value="1"/>
</dbReference>
<organism evidence="3">
    <name type="scientific">Magallana gigas</name>
    <name type="common">Pacific oyster</name>
    <name type="synonym">Crassostrea gigas</name>
    <dbReference type="NCBI Taxonomy" id="29159"/>
    <lineage>
        <taxon>Eukaryota</taxon>
        <taxon>Metazoa</taxon>
        <taxon>Spiralia</taxon>
        <taxon>Lophotrochozoa</taxon>
        <taxon>Mollusca</taxon>
        <taxon>Bivalvia</taxon>
        <taxon>Autobranchia</taxon>
        <taxon>Pteriomorphia</taxon>
        <taxon>Ostreida</taxon>
        <taxon>Ostreoidea</taxon>
        <taxon>Ostreidae</taxon>
        <taxon>Magallana</taxon>
    </lineage>
</organism>
<evidence type="ECO:0000313" key="3">
    <source>
        <dbReference type="EMBL" id="EKC42384.1"/>
    </source>
</evidence>
<dbReference type="AlphaFoldDB" id="K1RF79"/>
<dbReference type="InParanoid" id="K1RF79"/>
<dbReference type="InterPro" id="IPR056564">
    <property type="entry name" value="Ig-like_KY"/>
</dbReference>
<feature type="compositionally biased region" description="Polar residues" evidence="1">
    <location>
        <begin position="13"/>
        <end position="34"/>
    </location>
</feature>
<dbReference type="HOGENOM" id="CLU_1002034_0_0_1"/>
<accession>K1RF79</accession>
<proteinExistence type="predicted"/>
<dbReference type="PANTHER" id="PTHR47020:SF1">
    <property type="entry name" value="HILLARIN"/>
    <property type="match status" value="1"/>
</dbReference>
<dbReference type="InterPro" id="IPR053041">
    <property type="entry name" value="Transglut-like_Superfamily_Mod"/>
</dbReference>
<evidence type="ECO:0000256" key="1">
    <source>
        <dbReference type="SAM" id="MobiDB-lite"/>
    </source>
</evidence>
<evidence type="ECO:0000259" key="2">
    <source>
        <dbReference type="Pfam" id="PF23265"/>
    </source>
</evidence>
<dbReference type="EMBL" id="JH816946">
    <property type="protein sequence ID" value="EKC42384.1"/>
    <property type="molecule type" value="Genomic_DNA"/>
</dbReference>
<dbReference type="Gene3D" id="1.20.920.20">
    <property type="match status" value="1"/>
</dbReference>
<gene>
    <name evidence="3" type="ORF">CGI_10017266</name>
</gene>
<reference evidence="3" key="1">
    <citation type="journal article" date="2012" name="Nature">
        <title>The oyster genome reveals stress adaptation and complexity of shell formation.</title>
        <authorList>
            <person name="Zhang G."/>
            <person name="Fang X."/>
            <person name="Guo X."/>
            <person name="Li L."/>
            <person name="Luo R."/>
            <person name="Xu F."/>
            <person name="Yang P."/>
            <person name="Zhang L."/>
            <person name="Wang X."/>
            <person name="Qi H."/>
            <person name="Xiong Z."/>
            <person name="Que H."/>
            <person name="Xie Y."/>
            <person name="Holland P.W."/>
            <person name="Paps J."/>
            <person name="Zhu Y."/>
            <person name="Wu F."/>
            <person name="Chen Y."/>
            <person name="Wang J."/>
            <person name="Peng C."/>
            <person name="Meng J."/>
            <person name="Yang L."/>
            <person name="Liu J."/>
            <person name="Wen B."/>
            <person name="Zhang N."/>
            <person name="Huang Z."/>
            <person name="Zhu Q."/>
            <person name="Feng Y."/>
            <person name="Mount A."/>
            <person name="Hedgecock D."/>
            <person name="Xu Z."/>
            <person name="Liu Y."/>
            <person name="Domazet-Loso T."/>
            <person name="Du Y."/>
            <person name="Sun X."/>
            <person name="Zhang S."/>
            <person name="Liu B."/>
            <person name="Cheng P."/>
            <person name="Jiang X."/>
            <person name="Li J."/>
            <person name="Fan D."/>
            <person name="Wang W."/>
            <person name="Fu W."/>
            <person name="Wang T."/>
            <person name="Wang B."/>
            <person name="Zhang J."/>
            <person name="Peng Z."/>
            <person name="Li Y."/>
            <person name="Li N."/>
            <person name="Wang J."/>
            <person name="Chen M."/>
            <person name="He Y."/>
            <person name="Tan F."/>
            <person name="Song X."/>
            <person name="Zheng Q."/>
            <person name="Huang R."/>
            <person name="Yang H."/>
            <person name="Du X."/>
            <person name="Chen L."/>
            <person name="Yang M."/>
            <person name="Gaffney P.M."/>
            <person name="Wang S."/>
            <person name="Luo L."/>
            <person name="She Z."/>
            <person name="Ming Y."/>
            <person name="Huang W."/>
            <person name="Zhang S."/>
            <person name="Huang B."/>
            <person name="Zhang Y."/>
            <person name="Qu T."/>
            <person name="Ni P."/>
            <person name="Miao G."/>
            <person name="Wang J."/>
            <person name="Wang Q."/>
            <person name="Steinberg C.E."/>
            <person name="Wang H."/>
            <person name="Li N."/>
            <person name="Qian L."/>
            <person name="Zhang G."/>
            <person name="Li Y."/>
            <person name="Yang H."/>
            <person name="Liu X."/>
            <person name="Wang J."/>
            <person name="Yin Y."/>
            <person name="Wang J."/>
        </authorList>
    </citation>
    <scope>NUCLEOTIDE SEQUENCE [LARGE SCALE GENOMIC DNA]</scope>
    <source>
        <strain evidence="3">05x7-T-G4-1.051#20</strain>
    </source>
</reference>